<dbReference type="OrthoDB" id="40134at2759"/>
<protein>
    <recommendedName>
        <fullName evidence="9">Amino acid transporter transmembrane domain-containing protein</fullName>
    </recommendedName>
</protein>
<proteinExistence type="inferred from homology"/>
<dbReference type="EMBL" id="PJQL01000008">
    <property type="protein sequence ID" value="RCI01473.1"/>
    <property type="molecule type" value="Genomic_DNA"/>
</dbReference>
<reference evidence="10 11" key="1">
    <citation type="journal article" date="2018" name="G3 (Bethesda)">
        <title>Phylogenetic and Phylogenomic Definition of Rhizopus Species.</title>
        <authorList>
            <person name="Gryganskyi A.P."/>
            <person name="Golan J."/>
            <person name="Dolatabadi S."/>
            <person name="Mondo S."/>
            <person name="Robb S."/>
            <person name="Idnurm A."/>
            <person name="Muszewska A."/>
            <person name="Steczkiewicz K."/>
            <person name="Masonjones S."/>
            <person name="Liao H.L."/>
            <person name="Gajdeczka M.T."/>
            <person name="Anike F."/>
            <person name="Vuek A."/>
            <person name="Anishchenko I.M."/>
            <person name="Voigt K."/>
            <person name="de Hoog G.S."/>
            <person name="Smith M.E."/>
            <person name="Heitman J."/>
            <person name="Vilgalys R."/>
            <person name="Stajich J.E."/>
        </authorList>
    </citation>
    <scope>NUCLEOTIDE SEQUENCE [LARGE SCALE GENOMIC DNA]</scope>
    <source>
        <strain evidence="10 11">CBS 357.93</strain>
    </source>
</reference>
<feature type="transmembrane region" description="Helical" evidence="8">
    <location>
        <begin position="359"/>
        <end position="378"/>
    </location>
</feature>
<feature type="transmembrane region" description="Helical" evidence="8">
    <location>
        <begin position="390"/>
        <end position="415"/>
    </location>
</feature>
<evidence type="ECO:0000256" key="8">
    <source>
        <dbReference type="SAM" id="Phobius"/>
    </source>
</evidence>
<dbReference type="Proteomes" id="UP000252139">
    <property type="component" value="Unassembled WGS sequence"/>
</dbReference>
<organism evidence="10 11">
    <name type="scientific">Rhizopus azygosporus</name>
    <name type="common">Rhizopus microsporus var. azygosporus</name>
    <dbReference type="NCBI Taxonomy" id="86630"/>
    <lineage>
        <taxon>Eukaryota</taxon>
        <taxon>Fungi</taxon>
        <taxon>Fungi incertae sedis</taxon>
        <taxon>Mucoromycota</taxon>
        <taxon>Mucoromycotina</taxon>
        <taxon>Mucoromycetes</taxon>
        <taxon>Mucorales</taxon>
        <taxon>Mucorineae</taxon>
        <taxon>Rhizopodaceae</taxon>
        <taxon>Rhizopus</taxon>
    </lineage>
</organism>
<feature type="transmembrane region" description="Helical" evidence="8">
    <location>
        <begin position="143"/>
        <end position="164"/>
    </location>
</feature>
<feature type="transmembrane region" description="Helical" evidence="8">
    <location>
        <begin position="71"/>
        <end position="90"/>
    </location>
</feature>
<feature type="transmembrane region" description="Helical" evidence="8">
    <location>
        <begin position="254"/>
        <end position="277"/>
    </location>
</feature>
<comment type="subcellular location">
    <subcellularLocation>
        <location evidence="1">Membrane</location>
        <topology evidence="1">Multi-pass membrane protein</topology>
    </subcellularLocation>
</comment>
<keyword evidence="4 8" id="KW-0812">Transmembrane</keyword>
<evidence type="ECO:0000313" key="11">
    <source>
        <dbReference type="Proteomes" id="UP000252139"/>
    </source>
</evidence>
<comment type="caution">
    <text evidence="10">The sequence shown here is derived from an EMBL/GenBank/DDBJ whole genome shotgun (WGS) entry which is preliminary data.</text>
</comment>
<keyword evidence="6 8" id="KW-1133">Transmembrane helix</keyword>
<feature type="transmembrane region" description="Helical" evidence="8">
    <location>
        <begin position="184"/>
        <end position="202"/>
    </location>
</feature>
<sequence length="420" mass="47045">MSAFVTIIHFRSSLYAMSKSAPASLYMCSANVSLETREEKESIVEELEDGADKNDKDDLNEKGHVSNTSTLFSIICVVAGTGILAIAHALSRSGWIGLLFLFTSAVMSHYTGVLLIRCLYAIPGKRLTGYADIGYAAFGKPGSIIGFLFSQLMLFLTPTIYIMMASENLSQILMDYGLIWFHRRTFVASMATVCFILIVCVISDMKKAPGTSHAVVVPQNLPMTFSTFSFSYCGHVIYPHLEQSMRMPKRWPQVLLVSTCTISLFYFTIGCIGYWVYGNQVESPIYASLPSNAAQHVAMLVITLHVLLTVPFYLYVFTLPFEGQRRRKWKRLMMRAAEMVGCGLVAILVPFRFSDLMNLVGTLVTDILTFVLPILFYIKLKPQLRWYDWMMCILTVSMGIFCGAFGTLDAIQVMMSHVTQ</sequence>
<dbReference type="Pfam" id="PF01490">
    <property type="entry name" value="Aa_trans"/>
    <property type="match status" value="1"/>
</dbReference>
<evidence type="ECO:0000256" key="5">
    <source>
        <dbReference type="ARBA" id="ARBA00022970"/>
    </source>
</evidence>
<name>A0A367KGX3_RHIAZ</name>
<feature type="transmembrane region" description="Helical" evidence="8">
    <location>
        <begin position="336"/>
        <end position="353"/>
    </location>
</feature>
<dbReference type="PANTHER" id="PTHR22950">
    <property type="entry name" value="AMINO ACID TRANSPORTER"/>
    <property type="match status" value="1"/>
</dbReference>
<evidence type="ECO:0000256" key="3">
    <source>
        <dbReference type="ARBA" id="ARBA00022448"/>
    </source>
</evidence>
<keyword evidence="5" id="KW-0029">Amino-acid transport</keyword>
<keyword evidence="11" id="KW-1185">Reference proteome</keyword>
<dbReference type="STRING" id="86630.A0A367KGX3"/>
<feature type="domain" description="Amino acid transporter transmembrane" evidence="9">
    <location>
        <begin position="190"/>
        <end position="409"/>
    </location>
</feature>
<evidence type="ECO:0000256" key="4">
    <source>
        <dbReference type="ARBA" id="ARBA00022692"/>
    </source>
</evidence>
<evidence type="ECO:0000256" key="6">
    <source>
        <dbReference type="ARBA" id="ARBA00022989"/>
    </source>
</evidence>
<dbReference type="InterPro" id="IPR013057">
    <property type="entry name" value="AA_transpt_TM"/>
</dbReference>
<evidence type="ECO:0000313" key="10">
    <source>
        <dbReference type="EMBL" id="RCI01473.1"/>
    </source>
</evidence>
<feature type="transmembrane region" description="Helical" evidence="8">
    <location>
        <begin position="297"/>
        <end position="316"/>
    </location>
</feature>
<evidence type="ECO:0000256" key="2">
    <source>
        <dbReference type="ARBA" id="ARBA00008066"/>
    </source>
</evidence>
<dbReference type="GO" id="GO:0005774">
    <property type="term" value="C:vacuolar membrane"/>
    <property type="evidence" value="ECO:0007669"/>
    <property type="project" value="TreeGrafter"/>
</dbReference>
<keyword evidence="3" id="KW-0813">Transport</keyword>
<gene>
    <name evidence="10" type="ORF">CU097_013583</name>
</gene>
<evidence type="ECO:0000259" key="9">
    <source>
        <dbReference type="Pfam" id="PF01490"/>
    </source>
</evidence>
<feature type="transmembrane region" description="Helical" evidence="8">
    <location>
        <begin position="96"/>
        <end position="122"/>
    </location>
</feature>
<evidence type="ECO:0000256" key="1">
    <source>
        <dbReference type="ARBA" id="ARBA00004141"/>
    </source>
</evidence>
<dbReference type="GO" id="GO:0015179">
    <property type="term" value="F:L-amino acid transmembrane transporter activity"/>
    <property type="evidence" value="ECO:0007669"/>
    <property type="project" value="TreeGrafter"/>
</dbReference>
<accession>A0A367KGX3</accession>
<comment type="similarity">
    <text evidence="2">Belongs to the amino acid/polyamine transporter 2 family.</text>
</comment>
<dbReference type="AlphaFoldDB" id="A0A367KGX3"/>
<keyword evidence="7 8" id="KW-0472">Membrane</keyword>
<evidence type="ECO:0000256" key="7">
    <source>
        <dbReference type="ARBA" id="ARBA00023136"/>
    </source>
</evidence>
<dbReference type="PANTHER" id="PTHR22950:SF692">
    <property type="entry name" value="TRANSMEMBRANE AMINO ACID TRANSPORTER FAMILY PROTEIN"/>
    <property type="match status" value="1"/>
</dbReference>